<feature type="signal peptide" evidence="3">
    <location>
        <begin position="1"/>
        <end position="30"/>
    </location>
</feature>
<dbReference type="OrthoDB" id="10325094at2759"/>
<dbReference type="Pfam" id="PF00954">
    <property type="entry name" value="S_locus_glycop"/>
    <property type="match status" value="1"/>
</dbReference>
<keyword evidence="6" id="KW-0675">Receptor</keyword>
<feature type="chain" id="PRO_5019234166" evidence="3">
    <location>
        <begin position="31"/>
        <end position="899"/>
    </location>
</feature>
<dbReference type="PANTHER" id="PTHR32444:SF247">
    <property type="entry name" value="OS01G0958200 PROTEIN"/>
    <property type="match status" value="1"/>
</dbReference>
<dbReference type="PROSITE" id="PS50948">
    <property type="entry name" value="PAN"/>
    <property type="match status" value="1"/>
</dbReference>
<dbReference type="GO" id="GO:0048544">
    <property type="term" value="P:recognition of pollen"/>
    <property type="evidence" value="ECO:0007669"/>
    <property type="project" value="InterPro"/>
</dbReference>
<reference evidence="6 7" key="1">
    <citation type="journal article" date="2019" name="Nat. Plants">
        <title>Stout camphor tree genome fills gaps in understanding of flowering plant genome evolution.</title>
        <authorList>
            <person name="Chaw S.M."/>
            <person name="Liu Y.C."/>
            <person name="Wu Y.W."/>
            <person name="Wang H.Y."/>
            <person name="Lin C.I."/>
            <person name="Wu C.S."/>
            <person name="Ke H.M."/>
            <person name="Chang L.Y."/>
            <person name="Hsu C.Y."/>
            <person name="Yang H.T."/>
            <person name="Sudianto E."/>
            <person name="Hsu M.H."/>
            <person name="Wu K.P."/>
            <person name="Wang L.N."/>
            <person name="Leebens-Mack J.H."/>
            <person name="Tsai I.J."/>
        </authorList>
    </citation>
    <scope>NUCLEOTIDE SEQUENCE [LARGE SCALE GENOMIC DNA]</scope>
    <source>
        <strain evidence="7">cv. Chaw 1501</strain>
        <tissue evidence="6">Young leaves</tissue>
    </source>
</reference>
<keyword evidence="6" id="KW-0808">Transferase</keyword>
<evidence type="ECO:0000259" key="4">
    <source>
        <dbReference type="PROSITE" id="PS50927"/>
    </source>
</evidence>
<dbReference type="EMBL" id="QPKB01000007">
    <property type="protein sequence ID" value="RWR88196.1"/>
    <property type="molecule type" value="Genomic_DNA"/>
</dbReference>
<dbReference type="AlphaFoldDB" id="A0A443PBQ8"/>
<keyword evidence="7" id="KW-1185">Reference proteome</keyword>
<feature type="domain" description="Bulb-type lectin" evidence="4">
    <location>
        <begin position="31"/>
        <end position="153"/>
    </location>
</feature>
<dbReference type="InterPro" id="IPR001480">
    <property type="entry name" value="Bulb-type_lectin_dom"/>
</dbReference>
<dbReference type="PROSITE" id="PS50927">
    <property type="entry name" value="BULB_LECTIN"/>
    <property type="match status" value="1"/>
</dbReference>
<keyword evidence="2" id="KW-1015">Disulfide bond</keyword>
<evidence type="ECO:0000256" key="2">
    <source>
        <dbReference type="ARBA" id="ARBA00023157"/>
    </source>
</evidence>
<comment type="caution">
    <text evidence="6">The sequence shown here is derived from an EMBL/GenBank/DDBJ whole genome shotgun (WGS) entry which is preliminary data.</text>
</comment>
<protein>
    <submittedName>
        <fullName evidence="6">G-type lectin S-receptor-like serine/threonine-protein kinase</fullName>
    </submittedName>
</protein>
<dbReference type="InterPro" id="IPR000858">
    <property type="entry name" value="S_locus_glycoprot_dom"/>
</dbReference>
<name>A0A443PBQ8_9MAGN</name>
<dbReference type="InterPro" id="IPR036426">
    <property type="entry name" value="Bulb-type_lectin_dom_sf"/>
</dbReference>
<evidence type="ECO:0000256" key="3">
    <source>
        <dbReference type="SAM" id="SignalP"/>
    </source>
</evidence>
<dbReference type="SMART" id="SM00108">
    <property type="entry name" value="B_lectin"/>
    <property type="match status" value="1"/>
</dbReference>
<dbReference type="SMART" id="SM00473">
    <property type="entry name" value="PAN_AP"/>
    <property type="match status" value="1"/>
</dbReference>
<evidence type="ECO:0000313" key="6">
    <source>
        <dbReference type="EMBL" id="RWR88196.1"/>
    </source>
</evidence>
<dbReference type="FunFam" id="2.90.10.10:FF:000005">
    <property type="entry name" value="G-type lectin S-receptor-like serine/threonine-protein kinase"/>
    <property type="match status" value="1"/>
</dbReference>
<dbReference type="GO" id="GO:0030246">
    <property type="term" value="F:carbohydrate binding"/>
    <property type="evidence" value="ECO:0007669"/>
    <property type="project" value="UniProtKB-KW"/>
</dbReference>
<dbReference type="GO" id="GO:0016301">
    <property type="term" value="F:kinase activity"/>
    <property type="evidence" value="ECO:0007669"/>
    <property type="project" value="UniProtKB-KW"/>
</dbReference>
<keyword evidence="6" id="KW-0430">Lectin</keyword>
<evidence type="ECO:0000313" key="7">
    <source>
        <dbReference type="Proteomes" id="UP000283530"/>
    </source>
</evidence>
<accession>A0A443PBQ8</accession>
<dbReference type="InterPro" id="IPR003609">
    <property type="entry name" value="Pan_app"/>
</dbReference>
<dbReference type="Pfam" id="PF01453">
    <property type="entry name" value="B_lectin"/>
    <property type="match status" value="1"/>
</dbReference>
<dbReference type="SUPFAM" id="SSF51110">
    <property type="entry name" value="alpha-D-mannose-specific plant lectins"/>
    <property type="match status" value="1"/>
</dbReference>
<dbReference type="Proteomes" id="UP000283530">
    <property type="component" value="Unassembled WGS sequence"/>
</dbReference>
<keyword evidence="6" id="KW-0418">Kinase</keyword>
<keyword evidence="1 3" id="KW-0732">Signal</keyword>
<evidence type="ECO:0000259" key="5">
    <source>
        <dbReference type="PROSITE" id="PS50948"/>
    </source>
</evidence>
<proteinExistence type="predicted"/>
<dbReference type="Gene3D" id="2.90.10.10">
    <property type="entry name" value="Bulb-type lectin domain"/>
    <property type="match status" value="1"/>
</dbReference>
<organism evidence="6 7">
    <name type="scientific">Cinnamomum micranthum f. kanehirae</name>
    <dbReference type="NCBI Taxonomy" id="337451"/>
    <lineage>
        <taxon>Eukaryota</taxon>
        <taxon>Viridiplantae</taxon>
        <taxon>Streptophyta</taxon>
        <taxon>Embryophyta</taxon>
        <taxon>Tracheophyta</taxon>
        <taxon>Spermatophyta</taxon>
        <taxon>Magnoliopsida</taxon>
        <taxon>Magnoliidae</taxon>
        <taxon>Laurales</taxon>
        <taxon>Lauraceae</taxon>
        <taxon>Cinnamomum</taxon>
    </lineage>
</organism>
<feature type="domain" description="Apple" evidence="5">
    <location>
        <begin position="346"/>
        <end position="430"/>
    </location>
</feature>
<gene>
    <name evidence="6" type="ORF">CKAN_01718800</name>
</gene>
<dbReference type="CDD" id="cd00028">
    <property type="entry name" value="B_lectin"/>
    <property type="match status" value="1"/>
</dbReference>
<dbReference type="PANTHER" id="PTHR32444">
    <property type="entry name" value="BULB-TYPE LECTIN DOMAIN-CONTAINING PROTEIN"/>
    <property type="match status" value="1"/>
</dbReference>
<sequence>MIGSLDIISNWYFSFAILVLTISFTQFSQATDTLEIGQSITDGQTLVSAGEDFVLGFFSPGNSTNRYVGVWYYKVPDQTVVWVANGRNPIPNKNSGVLTITRDGSFMILDSSRGSSFLLANGSSLKNPSAKILDTGNLVFGETNPDGNEGKILWQSFDYPTDSLLPYMKLVLNKSTGENHVLTSWRSAEDPAPGEYAFGVDTNDNINIWKNGISQWKSRARNGQIFTAAPDLSSSYILNFSSPSDEKVGSFSYTTNNNSVITRLVISRTGHMNRFSWSVSRQMWIIYWEQPKRGCNVSSLCGAYGICSESAFPACACLEGFEPASVKDWTAGVWSVGCKRKIKLRCGENRSVDDGDDVFVKLSKVGFGKALPQRLRIGSQEECKVACMRNCSCYAYAYESGCYVWGADLFNLQQLQDDDETGGNIYLRVARERKEAPTSSDPSSLQKGTIRWSELIPSSPGIYELGGIREAKLSRLGGNKMMVSFPDSVAANLAIGEQDSVWNKAFVSLEKWVPTLAVNLRPTGDLDSTLWCAPSWVGVMVKEELGLLSKERESEEGFSSASWMEQKKTVENSFGINSVVTSSKKCDGICGGEERWGSDDSEVLEAQTKAMAPRDISKDAEAIYLCEDQAPVDQHLLLEGVDTTFGGGLVPFKRDWWACIPLQYRREKSSRRHFIQFKDLKRTLYPSSKALGEETSNRPVVEEEIVVATGSGASPFANGGASVEEAKLTNSDSGSKDIPLAVVEETNQVFEVGLLVGLSYGVDEDEMKQRLTQLEILEVGDLEKANESRELRTDDDVVKQDAERRIWNFNRLGEISWKQNSRVIWLKEGDKNTGISHRIATIWSRINYICKFRCGGRTFESPQEVKEEVVHFFKDLYNSEAGARPKLDGLSFPSMSSNT</sequence>
<evidence type="ECO:0000256" key="1">
    <source>
        <dbReference type="ARBA" id="ARBA00022729"/>
    </source>
</evidence>
<dbReference type="Pfam" id="PF08276">
    <property type="entry name" value="PAN_2"/>
    <property type="match status" value="1"/>
</dbReference>
<dbReference type="CDD" id="cd01098">
    <property type="entry name" value="PAN_AP_plant"/>
    <property type="match status" value="1"/>
</dbReference>